<evidence type="ECO:0000256" key="6">
    <source>
        <dbReference type="ARBA" id="ARBA00023033"/>
    </source>
</evidence>
<evidence type="ECO:0000313" key="11">
    <source>
        <dbReference type="Proteomes" id="UP000030752"/>
    </source>
</evidence>
<dbReference type="EMBL" id="KB822715">
    <property type="protein sequence ID" value="ETN44422.1"/>
    <property type="molecule type" value="Genomic_DNA"/>
</dbReference>
<evidence type="ECO:0000256" key="2">
    <source>
        <dbReference type="ARBA" id="ARBA00022617"/>
    </source>
</evidence>
<feature type="signal peptide" evidence="9">
    <location>
        <begin position="1"/>
        <end position="16"/>
    </location>
</feature>
<feature type="binding site" description="axial binding residue" evidence="7">
    <location>
        <position position="484"/>
    </location>
    <ligand>
        <name>heme</name>
        <dbReference type="ChEBI" id="CHEBI:30413"/>
    </ligand>
    <ligandPart>
        <name>Fe</name>
        <dbReference type="ChEBI" id="CHEBI:18248"/>
    </ligandPart>
</feature>
<keyword evidence="3 7" id="KW-0479">Metal-binding</keyword>
<dbReference type="OrthoDB" id="1470350at2759"/>
<reference evidence="10 11" key="1">
    <citation type="submission" date="2013-03" db="EMBL/GenBank/DDBJ databases">
        <title>The Genome Sequence of Phialophora europaea CBS 101466.</title>
        <authorList>
            <consortium name="The Broad Institute Genomics Platform"/>
            <person name="Cuomo C."/>
            <person name="de Hoog S."/>
            <person name="Gorbushina A."/>
            <person name="Walker B."/>
            <person name="Young S.K."/>
            <person name="Zeng Q."/>
            <person name="Gargeya S."/>
            <person name="Fitzgerald M."/>
            <person name="Haas B."/>
            <person name="Abouelleil A."/>
            <person name="Allen A.W."/>
            <person name="Alvarado L."/>
            <person name="Arachchi H.M."/>
            <person name="Berlin A.M."/>
            <person name="Chapman S.B."/>
            <person name="Gainer-Dewar J."/>
            <person name="Goldberg J."/>
            <person name="Griggs A."/>
            <person name="Gujja S."/>
            <person name="Hansen M."/>
            <person name="Howarth C."/>
            <person name="Imamovic A."/>
            <person name="Ireland A."/>
            <person name="Larimer J."/>
            <person name="McCowan C."/>
            <person name="Murphy C."/>
            <person name="Pearson M."/>
            <person name="Poon T.W."/>
            <person name="Priest M."/>
            <person name="Roberts A."/>
            <person name="Saif S."/>
            <person name="Shea T."/>
            <person name="Sisk P."/>
            <person name="Sykes S."/>
            <person name="Wortman J."/>
            <person name="Nusbaum C."/>
            <person name="Birren B."/>
        </authorList>
    </citation>
    <scope>NUCLEOTIDE SEQUENCE [LARGE SCALE GENOMIC DNA]</scope>
    <source>
        <strain evidence="10 11">CBS 101466</strain>
    </source>
</reference>
<dbReference type="InterPro" id="IPR001128">
    <property type="entry name" value="Cyt_P450"/>
</dbReference>
<dbReference type="STRING" id="1220924.W2S6X8"/>
<keyword evidence="4 8" id="KW-0560">Oxidoreductase</keyword>
<dbReference type="SUPFAM" id="SSF48264">
    <property type="entry name" value="Cytochrome P450"/>
    <property type="match status" value="1"/>
</dbReference>
<protein>
    <recommendedName>
        <fullName evidence="12">Cytochrome P450</fullName>
    </recommendedName>
</protein>
<dbReference type="Gene3D" id="1.10.630.10">
    <property type="entry name" value="Cytochrome P450"/>
    <property type="match status" value="1"/>
</dbReference>
<evidence type="ECO:0000256" key="3">
    <source>
        <dbReference type="ARBA" id="ARBA00022723"/>
    </source>
</evidence>
<evidence type="ECO:0000256" key="9">
    <source>
        <dbReference type="SAM" id="SignalP"/>
    </source>
</evidence>
<feature type="chain" id="PRO_5004824974" description="Cytochrome P450" evidence="9">
    <location>
        <begin position="17"/>
        <end position="552"/>
    </location>
</feature>
<sequence length="552" mass="62471">MHWLTLALLALPVAYLVQKSLQLYRNYLLVRKTGFQYLICPVDTVSPVWIIVGPIFLKQLERHLPDWLWQPIRFTIYGWEFRSGYEPHEKYGPVFMMATAGHPELFVADPDVAHDILKRPNDFIMSDAGQLILGKFGDNLLLAQGKTWERMRRFIAPLINERISATVFQETKAQAEQMIRHLESVKGATNDAAEGLKQIAVNVLGAAGYGKPRAWSTGDDEEKPSPGFHVTYVQAVRYLMDNLIEMAFVPTRILLLPFMPHRLNQTAHSIKELTALTRQLLDEERNAPNSAGARANIVKLLVQEQNATEKGTITLQDDEIVGNMFIFSAAGTDTTANTMAYAIFLLAGYPEWQDWIIEEIDEVLAGKTDELEYTDIHPKLIRTLALMYETLRLFAPLTHIARTTTSPKTITTSAGHTHTIPAHCNIYLNSYALQCDPAVWSDSAPPQTFHPPRFVAFDPTTHKPSIKPLRKGSFLAWSAGPRICPGQKMSQVEFVTTFMMLFRRYRVEVALEEGEDVESGLARVRGAMKDSFPRLTMQMNRPEDVTLRFVAR</sequence>
<comment type="similarity">
    <text evidence="1 8">Belongs to the cytochrome P450 family.</text>
</comment>
<dbReference type="CDD" id="cd11070">
    <property type="entry name" value="CYP56-like"/>
    <property type="match status" value="1"/>
</dbReference>
<keyword evidence="2 7" id="KW-0349">Heme</keyword>
<keyword evidence="5 7" id="KW-0408">Iron</keyword>
<evidence type="ECO:0008006" key="12">
    <source>
        <dbReference type="Google" id="ProtNLM"/>
    </source>
</evidence>
<dbReference type="GO" id="GO:0005506">
    <property type="term" value="F:iron ion binding"/>
    <property type="evidence" value="ECO:0007669"/>
    <property type="project" value="InterPro"/>
</dbReference>
<dbReference type="InParanoid" id="W2S6X8"/>
<evidence type="ECO:0000313" key="10">
    <source>
        <dbReference type="EMBL" id="ETN44422.1"/>
    </source>
</evidence>
<keyword evidence="11" id="KW-1185">Reference proteome</keyword>
<comment type="cofactor">
    <cofactor evidence="7">
        <name>heme</name>
        <dbReference type="ChEBI" id="CHEBI:30413"/>
    </cofactor>
</comment>
<dbReference type="GO" id="GO:0020037">
    <property type="term" value="F:heme binding"/>
    <property type="evidence" value="ECO:0007669"/>
    <property type="project" value="InterPro"/>
</dbReference>
<evidence type="ECO:0000256" key="8">
    <source>
        <dbReference type="RuleBase" id="RU000461"/>
    </source>
</evidence>
<dbReference type="PRINTS" id="PR00463">
    <property type="entry name" value="EP450I"/>
</dbReference>
<gene>
    <name evidence="10" type="ORF">HMPREF1541_10603</name>
</gene>
<dbReference type="InterPro" id="IPR036396">
    <property type="entry name" value="Cyt_P450_sf"/>
</dbReference>
<dbReference type="PANTHER" id="PTHR24291:SF50">
    <property type="entry name" value="BIFUNCTIONAL ALBAFLAVENONE MONOOXYGENASE_TERPENE SYNTHASE"/>
    <property type="match status" value="1"/>
</dbReference>
<dbReference type="RefSeq" id="XP_008713495.1">
    <property type="nucleotide sequence ID" value="XM_008715273.1"/>
</dbReference>
<evidence type="ECO:0000256" key="7">
    <source>
        <dbReference type="PIRSR" id="PIRSR602401-1"/>
    </source>
</evidence>
<dbReference type="GeneID" id="19977942"/>
<dbReference type="HOGENOM" id="CLU_001570_25_2_1"/>
<dbReference type="Proteomes" id="UP000030752">
    <property type="component" value="Unassembled WGS sequence"/>
</dbReference>
<dbReference type="GO" id="GO:0016705">
    <property type="term" value="F:oxidoreductase activity, acting on paired donors, with incorporation or reduction of molecular oxygen"/>
    <property type="evidence" value="ECO:0007669"/>
    <property type="project" value="InterPro"/>
</dbReference>
<dbReference type="InterPro" id="IPR050196">
    <property type="entry name" value="Cytochrome_P450_Monoox"/>
</dbReference>
<dbReference type="PANTHER" id="PTHR24291">
    <property type="entry name" value="CYTOCHROME P450 FAMILY 4"/>
    <property type="match status" value="1"/>
</dbReference>
<dbReference type="PROSITE" id="PS00086">
    <property type="entry name" value="CYTOCHROME_P450"/>
    <property type="match status" value="1"/>
</dbReference>
<name>W2S6X8_CYPE1</name>
<evidence type="ECO:0000256" key="5">
    <source>
        <dbReference type="ARBA" id="ARBA00023004"/>
    </source>
</evidence>
<dbReference type="VEuPathDB" id="FungiDB:HMPREF1541_10603"/>
<proteinExistence type="inferred from homology"/>
<organism evidence="10 11">
    <name type="scientific">Cyphellophora europaea (strain CBS 101466)</name>
    <name type="common">Phialophora europaea</name>
    <dbReference type="NCBI Taxonomy" id="1220924"/>
    <lineage>
        <taxon>Eukaryota</taxon>
        <taxon>Fungi</taxon>
        <taxon>Dikarya</taxon>
        <taxon>Ascomycota</taxon>
        <taxon>Pezizomycotina</taxon>
        <taxon>Eurotiomycetes</taxon>
        <taxon>Chaetothyriomycetidae</taxon>
        <taxon>Chaetothyriales</taxon>
        <taxon>Cyphellophoraceae</taxon>
        <taxon>Cyphellophora</taxon>
    </lineage>
</organism>
<dbReference type="AlphaFoldDB" id="W2S6X8"/>
<dbReference type="InterPro" id="IPR017972">
    <property type="entry name" value="Cyt_P450_CS"/>
</dbReference>
<keyword evidence="6 8" id="KW-0503">Monooxygenase</keyword>
<dbReference type="InterPro" id="IPR002401">
    <property type="entry name" value="Cyt_P450_E_grp-I"/>
</dbReference>
<accession>W2S6X8</accession>
<evidence type="ECO:0000256" key="1">
    <source>
        <dbReference type="ARBA" id="ARBA00010617"/>
    </source>
</evidence>
<dbReference type="PRINTS" id="PR00385">
    <property type="entry name" value="P450"/>
</dbReference>
<evidence type="ECO:0000256" key="4">
    <source>
        <dbReference type="ARBA" id="ARBA00023002"/>
    </source>
</evidence>
<dbReference type="eggNOG" id="KOG0158">
    <property type="taxonomic scope" value="Eukaryota"/>
</dbReference>
<dbReference type="Pfam" id="PF00067">
    <property type="entry name" value="p450"/>
    <property type="match status" value="1"/>
</dbReference>
<dbReference type="GO" id="GO:0004497">
    <property type="term" value="F:monooxygenase activity"/>
    <property type="evidence" value="ECO:0007669"/>
    <property type="project" value="UniProtKB-KW"/>
</dbReference>
<keyword evidence="9" id="KW-0732">Signal</keyword>